<accession>C2FVX3</accession>
<proteinExistence type="predicted"/>
<dbReference type="EMBL" id="ACHB01000034">
    <property type="protein sequence ID" value="EEI92965.1"/>
    <property type="molecule type" value="Genomic_DNA"/>
</dbReference>
<evidence type="ECO:0000313" key="1">
    <source>
        <dbReference type="EMBL" id="EEI92965.1"/>
    </source>
</evidence>
<reference evidence="1 2" key="1">
    <citation type="submission" date="2009-01" db="EMBL/GenBank/DDBJ databases">
        <authorList>
            <person name="Qin X."/>
            <person name="Bachman B."/>
            <person name="Battles P."/>
            <person name="Bell A."/>
            <person name="Bess C."/>
            <person name="Bickham C."/>
            <person name="Chaboub L."/>
            <person name="Chen D."/>
            <person name="Coyle M."/>
            <person name="Deiros D.R."/>
            <person name="Dinh H."/>
            <person name="Forbes L."/>
            <person name="Fowler G."/>
            <person name="Francisco L."/>
            <person name="Fu Q."/>
            <person name="Gubbala S."/>
            <person name="Hale W."/>
            <person name="Han Y."/>
            <person name="Hemphill L."/>
            <person name="Highlander S.K."/>
            <person name="Hirani K."/>
            <person name="Hogues M."/>
            <person name="Jackson L."/>
            <person name="Jakkamsetti A."/>
            <person name="Javaid M."/>
            <person name="Jiang H."/>
            <person name="Korchina V."/>
            <person name="Kovar C."/>
            <person name="Lara F."/>
            <person name="Lee S."/>
            <person name="Mata R."/>
            <person name="Mathew T."/>
            <person name="Moen C."/>
            <person name="Morales K."/>
            <person name="Munidasa M."/>
            <person name="Nazareth L."/>
            <person name="Ngo R."/>
            <person name="Nguyen L."/>
            <person name="Okwuonu G."/>
            <person name="Ongeri F."/>
            <person name="Patil S."/>
            <person name="Petrosino J."/>
            <person name="Pham C."/>
            <person name="Pham P."/>
            <person name="Pu L.-L."/>
            <person name="Puazo M."/>
            <person name="Raj R."/>
            <person name="Reid J."/>
            <person name="Rouhana J."/>
            <person name="Saada N."/>
            <person name="Shang Y."/>
            <person name="Simmons D."/>
            <person name="Thornton R."/>
            <person name="Warren J."/>
            <person name="Weissenberger G."/>
            <person name="Zhang J."/>
            <person name="Zhang L."/>
            <person name="Zhou C."/>
            <person name="Zhu D."/>
            <person name="Muzny D."/>
            <person name="Worley K."/>
            <person name="Gibbs R."/>
        </authorList>
    </citation>
    <scope>NUCLEOTIDE SEQUENCE [LARGE SCALE GENOMIC DNA]</scope>
    <source>
        <strain evidence="1 2">ATCC 33300</strain>
    </source>
</reference>
<dbReference type="HOGENOM" id="CLU_1531591_0_0_10"/>
<comment type="caution">
    <text evidence="1">The sequence shown here is derived from an EMBL/GenBank/DDBJ whole genome shotgun (WGS) entry which is preliminary data.</text>
</comment>
<sequence length="175" mass="20410">MLTFLGFQSIGAQQLSEHVTNPYLSEANRITTVDEFNIIRNRVFREFFGINNPDPIEELSENADCYRIQYKGKEGLISFRYSKGNGTPKHSIEDITENYLMTLLGGYVYEDFVKGYVKQENVHGGFFFNMESFDTEIFMYSKPREDFVWTTIEINLNAADREALARDFISKTKFR</sequence>
<name>C2FVX3_SPHSI</name>
<evidence type="ECO:0000313" key="2">
    <source>
        <dbReference type="Proteomes" id="UP000006241"/>
    </source>
</evidence>
<protein>
    <submittedName>
        <fullName evidence="1">Uncharacterized protein</fullName>
    </submittedName>
</protein>
<dbReference type="AlphaFoldDB" id="C2FVX3"/>
<dbReference type="Proteomes" id="UP000006241">
    <property type="component" value="Unassembled WGS sequence"/>
</dbReference>
<gene>
    <name evidence="1" type="ORF">HMPREF0765_1479</name>
</gene>
<organism evidence="1 2">
    <name type="scientific">Sphingobacterium spiritivorum ATCC 33300</name>
    <dbReference type="NCBI Taxonomy" id="525372"/>
    <lineage>
        <taxon>Bacteria</taxon>
        <taxon>Pseudomonadati</taxon>
        <taxon>Bacteroidota</taxon>
        <taxon>Sphingobacteriia</taxon>
        <taxon>Sphingobacteriales</taxon>
        <taxon>Sphingobacteriaceae</taxon>
        <taxon>Sphingobacterium</taxon>
    </lineage>
</organism>